<dbReference type="InParanoid" id="A0A165JPV9"/>
<dbReference type="AlphaFoldDB" id="A0A165JPV9"/>
<dbReference type="OrthoDB" id="3267810at2759"/>
<sequence length="164" mass="18018">SSMPMPTSAVSLPGVWSVPNEMLTYQPVTRMEALLQALLHTAVGVHSAQRSSLLQAHATMVLQNTYCARVKGQLAPNEKKAKAGKAKRLMGDGMPQLLTGDEFYQRVVDHDDVAVQEQVQRGLWEEARGAYEAAVADWKRSEAARKGRNELLTSGWKSAVAAWE</sequence>
<protein>
    <submittedName>
        <fullName evidence="1">Uncharacterized protein</fullName>
    </submittedName>
</protein>
<accession>A0A165JPV9</accession>
<feature type="non-terminal residue" evidence="1">
    <location>
        <position position="164"/>
    </location>
</feature>
<proteinExistence type="predicted"/>
<dbReference type="EMBL" id="KV425961">
    <property type="protein sequence ID" value="KZV95161.1"/>
    <property type="molecule type" value="Genomic_DNA"/>
</dbReference>
<evidence type="ECO:0000313" key="2">
    <source>
        <dbReference type="Proteomes" id="UP000077266"/>
    </source>
</evidence>
<reference evidence="1 2" key="1">
    <citation type="journal article" date="2016" name="Mol. Biol. Evol.">
        <title>Comparative Genomics of Early-Diverging Mushroom-Forming Fungi Provides Insights into the Origins of Lignocellulose Decay Capabilities.</title>
        <authorList>
            <person name="Nagy L.G."/>
            <person name="Riley R."/>
            <person name="Tritt A."/>
            <person name="Adam C."/>
            <person name="Daum C."/>
            <person name="Floudas D."/>
            <person name="Sun H."/>
            <person name="Yadav J.S."/>
            <person name="Pangilinan J."/>
            <person name="Larsson K.H."/>
            <person name="Matsuura K."/>
            <person name="Barry K."/>
            <person name="Labutti K."/>
            <person name="Kuo R."/>
            <person name="Ohm R.A."/>
            <person name="Bhattacharya S.S."/>
            <person name="Shirouzu T."/>
            <person name="Yoshinaga Y."/>
            <person name="Martin F.M."/>
            <person name="Grigoriev I.V."/>
            <person name="Hibbett D.S."/>
        </authorList>
    </citation>
    <scope>NUCLEOTIDE SEQUENCE [LARGE SCALE GENOMIC DNA]</scope>
    <source>
        <strain evidence="1 2">HHB12029</strain>
    </source>
</reference>
<organism evidence="1 2">
    <name type="scientific">Exidia glandulosa HHB12029</name>
    <dbReference type="NCBI Taxonomy" id="1314781"/>
    <lineage>
        <taxon>Eukaryota</taxon>
        <taxon>Fungi</taxon>
        <taxon>Dikarya</taxon>
        <taxon>Basidiomycota</taxon>
        <taxon>Agaricomycotina</taxon>
        <taxon>Agaricomycetes</taxon>
        <taxon>Auriculariales</taxon>
        <taxon>Exidiaceae</taxon>
        <taxon>Exidia</taxon>
    </lineage>
</organism>
<dbReference type="STRING" id="1314781.A0A165JPV9"/>
<name>A0A165JPV9_EXIGL</name>
<evidence type="ECO:0000313" key="1">
    <source>
        <dbReference type="EMBL" id="KZV95161.1"/>
    </source>
</evidence>
<dbReference type="Proteomes" id="UP000077266">
    <property type="component" value="Unassembled WGS sequence"/>
</dbReference>
<keyword evidence="2" id="KW-1185">Reference proteome</keyword>
<feature type="non-terminal residue" evidence="1">
    <location>
        <position position="1"/>
    </location>
</feature>
<gene>
    <name evidence="1" type="ORF">EXIGLDRAFT_584956</name>
</gene>